<protein>
    <submittedName>
        <fullName evidence="1">Uncharacterized protein</fullName>
    </submittedName>
</protein>
<accession>A0A1G8YVC4</accession>
<dbReference type="Proteomes" id="UP000198894">
    <property type="component" value="Unassembled WGS sequence"/>
</dbReference>
<sequence length="57" mass="6024">MTDGEDTGLTVVYGDHDGSQVHFGFVSFDGGFAFLGSSCLRIHVCESGLAQRSALID</sequence>
<dbReference type="AlphaFoldDB" id="A0A1G8YVC4"/>
<organism evidence="1 2">
    <name type="scientific">Mesorhizobium muleiense</name>
    <dbReference type="NCBI Taxonomy" id="1004279"/>
    <lineage>
        <taxon>Bacteria</taxon>
        <taxon>Pseudomonadati</taxon>
        <taxon>Pseudomonadota</taxon>
        <taxon>Alphaproteobacteria</taxon>
        <taxon>Hyphomicrobiales</taxon>
        <taxon>Phyllobacteriaceae</taxon>
        <taxon>Mesorhizobium</taxon>
    </lineage>
</organism>
<evidence type="ECO:0000313" key="1">
    <source>
        <dbReference type="EMBL" id="SDK06789.1"/>
    </source>
</evidence>
<gene>
    <name evidence="1" type="ORF">SAMN05428953_11193</name>
</gene>
<proteinExistence type="predicted"/>
<dbReference type="EMBL" id="FNEE01000011">
    <property type="protein sequence ID" value="SDK06789.1"/>
    <property type="molecule type" value="Genomic_DNA"/>
</dbReference>
<name>A0A1G8YVC4_9HYPH</name>
<keyword evidence="2" id="KW-1185">Reference proteome</keyword>
<reference evidence="2" key="1">
    <citation type="submission" date="2016-10" db="EMBL/GenBank/DDBJ databases">
        <authorList>
            <person name="Varghese N."/>
            <person name="Submissions S."/>
        </authorList>
    </citation>
    <scope>NUCLEOTIDE SEQUENCE [LARGE SCALE GENOMIC DNA]</scope>
    <source>
        <strain evidence="2">CGMCC 1.11022</strain>
    </source>
</reference>
<evidence type="ECO:0000313" key="2">
    <source>
        <dbReference type="Proteomes" id="UP000198894"/>
    </source>
</evidence>